<reference evidence="2" key="1">
    <citation type="journal article" date="2012" name="MBio">
        <title>Comparative genome analysis of Trichophyton rubrum and related dermatophytes reveals candidate genes involved in infection.</title>
        <authorList>
            <person name="Martinez D.A."/>
            <person name="Oliver B.G."/>
            <person name="Graeser Y."/>
            <person name="Goldberg J.M."/>
            <person name="Li W."/>
            <person name="Martinez-Rossi N.M."/>
            <person name="Monod M."/>
            <person name="Shelest E."/>
            <person name="Barton R.C."/>
            <person name="Birch E."/>
            <person name="Brakhage A.A."/>
            <person name="Chen Z."/>
            <person name="Gurr S.J."/>
            <person name="Heiman D."/>
            <person name="Heitman J."/>
            <person name="Kosti I."/>
            <person name="Rossi A."/>
            <person name="Saif S."/>
            <person name="Samalova M."/>
            <person name="Saunders C.W."/>
            <person name="Shea T."/>
            <person name="Summerbell R.C."/>
            <person name="Xu J."/>
            <person name="Young S."/>
            <person name="Zeng Q."/>
            <person name="Birren B.W."/>
            <person name="Cuomo C.A."/>
            <person name="White T.C."/>
        </authorList>
    </citation>
    <scope>NUCLEOTIDE SEQUENCE [LARGE SCALE GENOMIC DNA]</scope>
    <source>
        <strain evidence="2">ATCC MYA-4607 / CBS 118892</strain>
    </source>
</reference>
<dbReference type="STRING" id="559305.F2SME4"/>
<gene>
    <name evidence="1" type="ORF">TERG_03053</name>
</gene>
<evidence type="ECO:0000313" key="1">
    <source>
        <dbReference type="EMBL" id="EGD86796.2"/>
    </source>
</evidence>
<organism evidence="1 2">
    <name type="scientific">Trichophyton rubrum (strain ATCC MYA-4607 / CBS 118892)</name>
    <name type="common">Athlete's foot fungus</name>
    <dbReference type="NCBI Taxonomy" id="559305"/>
    <lineage>
        <taxon>Eukaryota</taxon>
        <taxon>Fungi</taxon>
        <taxon>Dikarya</taxon>
        <taxon>Ascomycota</taxon>
        <taxon>Pezizomycotina</taxon>
        <taxon>Eurotiomycetes</taxon>
        <taxon>Eurotiomycetidae</taxon>
        <taxon>Onygenales</taxon>
        <taxon>Arthrodermataceae</taxon>
        <taxon>Trichophyton</taxon>
    </lineage>
</organism>
<dbReference type="Proteomes" id="UP000008864">
    <property type="component" value="Unassembled WGS sequence"/>
</dbReference>
<dbReference type="InParanoid" id="F2SME4"/>
<dbReference type="eggNOG" id="ENOG502R1QJ">
    <property type="taxonomic scope" value="Eukaryota"/>
</dbReference>
<keyword evidence="2" id="KW-1185">Reference proteome</keyword>
<name>F2SME4_TRIRC</name>
<sequence>MDSSPPPLSTKRWADNAWVTGFGASESPRFVNRGMIGTVEGGYTGPDEDERLSWVFSMMIVDPTDEISYQESSSDCRMETDL</sequence>
<dbReference type="HOGENOM" id="CLU_2559938_0_0_1"/>
<dbReference type="EMBL" id="GG700650">
    <property type="protein sequence ID" value="EGD86796.2"/>
    <property type="molecule type" value="Genomic_DNA"/>
</dbReference>
<dbReference type="RefSeq" id="XP_047603987.1">
    <property type="nucleotide sequence ID" value="XM_047748014.1"/>
</dbReference>
<proteinExistence type="predicted"/>
<protein>
    <submittedName>
        <fullName evidence="1">Uncharacterized protein</fullName>
    </submittedName>
</protein>
<accession>F2SME4</accession>
<dbReference type="GeneID" id="10378374"/>
<evidence type="ECO:0000313" key="2">
    <source>
        <dbReference type="Proteomes" id="UP000008864"/>
    </source>
</evidence>
<dbReference type="OrthoDB" id="4175458at2759"/>
<dbReference type="AlphaFoldDB" id="F2SME4"/>
<dbReference type="VEuPathDB" id="FungiDB:TERG_03053"/>